<feature type="region of interest" description="Disordered" evidence="1">
    <location>
        <begin position="232"/>
        <end position="261"/>
    </location>
</feature>
<dbReference type="EMBL" id="JABBWM010000046">
    <property type="protein sequence ID" value="KAG2102797.1"/>
    <property type="molecule type" value="Genomic_DNA"/>
</dbReference>
<name>A0A9P7F1B0_9AGAM</name>
<proteinExistence type="predicted"/>
<dbReference type="OrthoDB" id="2634326at2759"/>
<dbReference type="GeneID" id="64704074"/>
<protein>
    <submittedName>
        <fullName evidence="2">Uncharacterized protein</fullName>
    </submittedName>
</protein>
<gene>
    <name evidence="2" type="ORF">F5147DRAFT_776147</name>
</gene>
<dbReference type="Proteomes" id="UP000823399">
    <property type="component" value="Unassembled WGS sequence"/>
</dbReference>
<dbReference type="AlphaFoldDB" id="A0A9P7F1B0"/>
<feature type="region of interest" description="Disordered" evidence="1">
    <location>
        <begin position="366"/>
        <end position="386"/>
    </location>
</feature>
<dbReference type="RefSeq" id="XP_041290264.1">
    <property type="nucleotide sequence ID" value="XM_041441815.1"/>
</dbReference>
<evidence type="ECO:0000256" key="1">
    <source>
        <dbReference type="SAM" id="MobiDB-lite"/>
    </source>
</evidence>
<organism evidence="2 3">
    <name type="scientific">Suillus discolor</name>
    <dbReference type="NCBI Taxonomy" id="1912936"/>
    <lineage>
        <taxon>Eukaryota</taxon>
        <taxon>Fungi</taxon>
        <taxon>Dikarya</taxon>
        <taxon>Basidiomycota</taxon>
        <taxon>Agaricomycotina</taxon>
        <taxon>Agaricomycetes</taxon>
        <taxon>Agaricomycetidae</taxon>
        <taxon>Boletales</taxon>
        <taxon>Suillineae</taxon>
        <taxon>Suillaceae</taxon>
        <taxon>Suillus</taxon>
    </lineage>
</organism>
<accession>A0A9P7F1B0</accession>
<reference evidence="2" key="1">
    <citation type="journal article" date="2020" name="New Phytol.">
        <title>Comparative genomics reveals dynamic genome evolution in host specialist ectomycorrhizal fungi.</title>
        <authorList>
            <person name="Lofgren L.A."/>
            <person name="Nguyen N.H."/>
            <person name="Vilgalys R."/>
            <person name="Ruytinx J."/>
            <person name="Liao H.L."/>
            <person name="Branco S."/>
            <person name="Kuo A."/>
            <person name="LaButti K."/>
            <person name="Lipzen A."/>
            <person name="Andreopoulos W."/>
            <person name="Pangilinan J."/>
            <person name="Riley R."/>
            <person name="Hundley H."/>
            <person name="Na H."/>
            <person name="Barry K."/>
            <person name="Grigoriev I.V."/>
            <person name="Stajich J.E."/>
            <person name="Kennedy P.G."/>
        </authorList>
    </citation>
    <scope>NUCLEOTIDE SEQUENCE</scope>
    <source>
        <strain evidence="2">FC423</strain>
    </source>
</reference>
<sequence length="572" mass="66566">MDPFQWPQMYADAYTWSFTIPRREFHDPSTDLWYAWWSPAFSDDFEPLSPGHVFGKLKSTHRDHLFRLYERANKRVGSYKLFRENKQDAVVGWVTGLHSRQFLEIWSMMDYLEIFEPWLKFEDKAHGVNKTWMGCFTKDSAIMLRLHKAGVPVWLIRDVRLVNDKINICQVIPFTPADLVFGMYLHPIKNFAQPFDIRYKGPSDHQRQAVVRQPYLTFEEIPMDQTEVNHFAASREPSSGKAPTKTTKNKSAVYEPTALRQNQSQVGRDKWCDVAHPFMPNINTFFASAMTHADKDLSHVKPTHARMDEGYRLPDPGLFVNILSSQSLKKYLANWLACRESWLRHVYMSPPSPLPRSQSWRDLLITQPTTPQPSSSSGQMPSGKTGKSKAKLDLFFGDELSLLCQFWTGSQMLQWRGQKIEAATLENPPHRLIQQIIYEICEQSFRYDLLELDEHLAGHMRLDREAKKCRMELLHGIFPQHALSMWDKDFSTRNDGLNAESFQDALPYFENFRQVLIAWDGAPQDLKQPFTESMPEGEKWQRMKQCALFYVQSFYDNTGRPPVVPHILYVGP</sequence>
<comment type="caution">
    <text evidence="2">The sequence shown here is derived from an EMBL/GenBank/DDBJ whole genome shotgun (WGS) entry which is preliminary data.</text>
</comment>
<feature type="compositionally biased region" description="Low complexity" evidence="1">
    <location>
        <begin position="366"/>
        <end position="383"/>
    </location>
</feature>
<evidence type="ECO:0000313" key="3">
    <source>
        <dbReference type="Proteomes" id="UP000823399"/>
    </source>
</evidence>
<evidence type="ECO:0000313" key="2">
    <source>
        <dbReference type="EMBL" id="KAG2102797.1"/>
    </source>
</evidence>
<keyword evidence="3" id="KW-1185">Reference proteome</keyword>